<dbReference type="Proteomes" id="UP001362999">
    <property type="component" value="Unassembled WGS sequence"/>
</dbReference>
<dbReference type="InterPro" id="IPR032705">
    <property type="entry name" value="ORC4_C"/>
</dbReference>
<dbReference type="Pfam" id="PF13191">
    <property type="entry name" value="AAA_16"/>
    <property type="match status" value="1"/>
</dbReference>
<dbReference type="InterPro" id="IPR027417">
    <property type="entry name" value="P-loop_NTPase"/>
</dbReference>
<protein>
    <submittedName>
        <fullName evidence="9">AAA domain-containing protein</fullName>
    </submittedName>
</protein>
<proteinExistence type="inferred from homology"/>
<keyword evidence="10" id="KW-1185">Reference proteome</keyword>
<comment type="similarity">
    <text evidence="2">Belongs to the ORC4 family.</text>
</comment>
<feature type="domain" description="Orc1-like AAA ATPase" evidence="7">
    <location>
        <begin position="282"/>
        <end position="439"/>
    </location>
</feature>
<keyword evidence="5" id="KW-0539">Nucleus</keyword>
<evidence type="ECO:0000313" key="9">
    <source>
        <dbReference type="EMBL" id="KAK7061744.1"/>
    </source>
</evidence>
<evidence type="ECO:0000256" key="3">
    <source>
        <dbReference type="ARBA" id="ARBA00022705"/>
    </source>
</evidence>
<dbReference type="EMBL" id="JAWWNJ010000002">
    <property type="protein sequence ID" value="KAK7061744.1"/>
    <property type="molecule type" value="Genomic_DNA"/>
</dbReference>
<feature type="compositionally biased region" description="Pro residues" evidence="6">
    <location>
        <begin position="93"/>
        <end position="104"/>
    </location>
</feature>
<comment type="caution">
    <text evidence="9">The sequence shown here is derived from an EMBL/GenBank/DDBJ whole genome shotgun (WGS) entry which is preliminary data.</text>
</comment>
<evidence type="ECO:0000256" key="5">
    <source>
        <dbReference type="ARBA" id="ARBA00023242"/>
    </source>
</evidence>
<comment type="subcellular location">
    <subcellularLocation>
        <location evidence="1">Nucleus</location>
    </subcellularLocation>
</comment>
<keyword evidence="4" id="KW-0238">DNA-binding</keyword>
<dbReference type="GO" id="GO:0005664">
    <property type="term" value="C:nuclear origin of replication recognition complex"/>
    <property type="evidence" value="ECO:0007669"/>
    <property type="project" value="TreeGrafter"/>
</dbReference>
<evidence type="ECO:0000256" key="6">
    <source>
        <dbReference type="SAM" id="MobiDB-lite"/>
    </source>
</evidence>
<evidence type="ECO:0000259" key="8">
    <source>
        <dbReference type="Pfam" id="PF14629"/>
    </source>
</evidence>
<dbReference type="InterPro" id="IPR041664">
    <property type="entry name" value="AAA_16"/>
</dbReference>
<feature type="compositionally biased region" description="Polar residues" evidence="6">
    <location>
        <begin position="11"/>
        <end position="30"/>
    </location>
</feature>
<evidence type="ECO:0000256" key="4">
    <source>
        <dbReference type="ARBA" id="ARBA00023125"/>
    </source>
</evidence>
<dbReference type="PANTHER" id="PTHR12087:SF0">
    <property type="entry name" value="ORIGIN RECOGNITION COMPLEX SUBUNIT 4"/>
    <property type="match status" value="1"/>
</dbReference>
<dbReference type="Pfam" id="PF14629">
    <property type="entry name" value="ORC4_C"/>
    <property type="match status" value="1"/>
</dbReference>
<evidence type="ECO:0000259" key="7">
    <source>
        <dbReference type="Pfam" id="PF13191"/>
    </source>
</evidence>
<name>A0AAW0EE41_9AGAR</name>
<evidence type="ECO:0000256" key="2">
    <source>
        <dbReference type="ARBA" id="ARBA00005334"/>
    </source>
</evidence>
<accession>A0AAW0EE41</accession>
<dbReference type="PANTHER" id="PTHR12087">
    <property type="entry name" value="ORIGIN RECOGNITION COMPLEX SUBUNIT 4"/>
    <property type="match status" value="1"/>
</dbReference>
<dbReference type="InterPro" id="IPR016527">
    <property type="entry name" value="ORC4"/>
</dbReference>
<feature type="compositionally biased region" description="Low complexity" evidence="6">
    <location>
        <begin position="150"/>
        <end position="160"/>
    </location>
</feature>
<feature type="region of interest" description="Disordered" evidence="6">
    <location>
        <begin position="1"/>
        <end position="244"/>
    </location>
</feature>
<dbReference type="GO" id="GO:0006270">
    <property type="term" value="P:DNA replication initiation"/>
    <property type="evidence" value="ECO:0007669"/>
    <property type="project" value="TreeGrafter"/>
</dbReference>
<feature type="domain" description="Origin recognition complex subunit 4 C-terminal" evidence="8">
    <location>
        <begin position="492"/>
        <end position="691"/>
    </location>
</feature>
<dbReference type="Gene3D" id="3.40.50.300">
    <property type="entry name" value="P-loop containing nucleotide triphosphate hydrolases"/>
    <property type="match status" value="1"/>
</dbReference>
<dbReference type="AlphaFoldDB" id="A0AAW0EE41"/>
<evidence type="ECO:0000256" key="1">
    <source>
        <dbReference type="ARBA" id="ARBA00004123"/>
    </source>
</evidence>
<dbReference type="SUPFAM" id="SSF52540">
    <property type="entry name" value="P-loop containing nucleoside triphosphate hydrolases"/>
    <property type="match status" value="1"/>
</dbReference>
<reference evidence="9 10" key="1">
    <citation type="journal article" date="2024" name="J Genomics">
        <title>Draft genome sequencing and assembly of Favolaschia claudopus CIRM-BRFM 2984 isolated from oak limbs.</title>
        <authorList>
            <person name="Navarro D."/>
            <person name="Drula E."/>
            <person name="Chaduli D."/>
            <person name="Cazenave R."/>
            <person name="Ahrendt S."/>
            <person name="Wang J."/>
            <person name="Lipzen A."/>
            <person name="Daum C."/>
            <person name="Barry K."/>
            <person name="Grigoriev I.V."/>
            <person name="Favel A."/>
            <person name="Rosso M.N."/>
            <person name="Martin F."/>
        </authorList>
    </citation>
    <scope>NUCLEOTIDE SEQUENCE [LARGE SCALE GENOMIC DNA]</scope>
    <source>
        <strain evidence="9 10">CIRM-BRFM 2984</strain>
    </source>
</reference>
<organism evidence="9 10">
    <name type="scientific">Favolaschia claudopus</name>
    <dbReference type="NCBI Taxonomy" id="2862362"/>
    <lineage>
        <taxon>Eukaryota</taxon>
        <taxon>Fungi</taxon>
        <taxon>Dikarya</taxon>
        <taxon>Basidiomycota</taxon>
        <taxon>Agaricomycotina</taxon>
        <taxon>Agaricomycetes</taxon>
        <taxon>Agaricomycetidae</taxon>
        <taxon>Agaricales</taxon>
        <taxon>Marasmiineae</taxon>
        <taxon>Mycenaceae</taxon>
        <taxon>Favolaschia</taxon>
    </lineage>
</organism>
<dbReference type="GO" id="GO:0003688">
    <property type="term" value="F:DNA replication origin binding"/>
    <property type="evidence" value="ECO:0007669"/>
    <property type="project" value="TreeGrafter"/>
</dbReference>
<feature type="compositionally biased region" description="Polar residues" evidence="6">
    <location>
        <begin position="201"/>
        <end position="211"/>
    </location>
</feature>
<gene>
    <name evidence="9" type="ORF">R3P38DRAFT_2831303</name>
</gene>
<sequence length="709" mass="77613">MAIKRKASNAALEQSLTKRVTRSTASQNTDPVAGAKIVVPRQRETHPVTPRKATPRKTYANKQRSLAAEKSTRKSPRFNEDESSGDDELLMPPCTPKSPPPAPATPSRTRSGKTRAVRIFDTKLAPSSSVEHSDSEDDTADMLPIPFPPTRSRSTRSSPVKPSPIKPILRKTSSPAKKRVTKARTPTPVSDSEDEVPETSPIPSSSRQASLSPELPDTTEESNSIPSPALEPPNHHSSPVRQPAAFSQQCLNAQKREILRAIQNPPNLSCDEDEETTNSIALSQLGDLLRGTVARGEGNSCILLGPRGSGKTRILNQCLAELEEQPIVLRLCGWSQQTDRLAMREIAYQLSQQTGKSFLSATDSDEPTGMEETDEEANPFLETPNPVTMSLPPSTHLPALISLLPTLSRPTIIILDAFDLFAQHSRQSLLYCLLDTAQSCRAGAGSKGIAVIGMTTRVDTVTLLEKRVKSRFSGRTFRTAPPSQSQDWVKLTRSILSCKIPDQSDLEETKAWHQQWNTGVQSFVQDEATLVILKETFSITKDVRVLARLLTSVLVQLTPSSPYPTSSQLISAATLQRSRPQFSTLHALPYPALCLLIACVHTETAGHSTFTFEMLYERVRDQIRFSASAPVQINGISIGMPQCPRSVLMSAFESLVSANLVAPSVAHSVGVNKEFVKYRAVVGREDVKKAIQTRNDINLTKWLTKSKAS</sequence>
<keyword evidence="3" id="KW-0235">DNA replication</keyword>
<evidence type="ECO:0000313" key="10">
    <source>
        <dbReference type="Proteomes" id="UP001362999"/>
    </source>
</evidence>
<feature type="compositionally biased region" description="Polar residues" evidence="6">
    <location>
        <begin position="235"/>
        <end position="244"/>
    </location>
</feature>